<feature type="domain" description="DUF6534" evidence="2">
    <location>
        <begin position="122"/>
        <end position="207"/>
    </location>
</feature>
<evidence type="ECO:0000259" key="2">
    <source>
        <dbReference type="Pfam" id="PF20152"/>
    </source>
</evidence>
<feature type="transmembrane region" description="Helical" evidence="1">
    <location>
        <begin position="183"/>
        <end position="204"/>
    </location>
</feature>
<keyword evidence="4" id="KW-1185">Reference proteome</keyword>
<dbReference type="Proteomes" id="UP000053424">
    <property type="component" value="Unassembled WGS sequence"/>
</dbReference>
<dbReference type="PANTHER" id="PTHR40465:SF1">
    <property type="entry name" value="DUF6534 DOMAIN-CONTAINING PROTEIN"/>
    <property type="match status" value="1"/>
</dbReference>
<gene>
    <name evidence="3" type="ORF">M413DRAFT_388956</name>
</gene>
<dbReference type="InterPro" id="IPR045339">
    <property type="entry name" value="DUF6534"/>
</dbReference>
<feature type="transmembrane region" description="Helical" evidence="1">
    <location>
        <begin position="43"/>
        <end position="62"/>
    </location>
</feature>
<reference evidence="3 4" key="1">
    <citation type="submission" date="2014-04" db="EMBL/GenBank/DDBJ databases">
        <authorList>
            <consortium name="DOE Joint Genome Institute"/>
            <person name="Kuo A."/>
            <person name="Gay G."/>
            <person name="Dore J."/>
            <person name="Kohler A."/>
            <person name="Nagy L.G."/>
            <person name="Floudas D."/>
            <person name="Copeland A."/>
            <person name="Barry K.W."/>
            <person name="Cichocki N."/>
            <person name="Veneault-Fourrey C."/>
            <person name="LaButti K."/>
            <person name="Lindquist E.A."/>
            <person name="Lipzen A."/>
            <person name="Lundell T."/>
            <person name="Morin E."/>
            <person name="Murat C."/>
            <person name="Sun H."/>
            <person name="Tunlid A."/>
            <person name="Henrissat B."/>
            <person name="Grigoriev I.V."/>
            <person name="Hibbett D.S."/>
            <person name="Martin F."/>
            <person name="Nordberg H.P."/>
            <person name="Cantor M.N."/>
            <person name="Hua S.X."/>
        </authorList>
    </citation>
    <scope>NUCLEOTIDE SEQUENCE [LARGE SCALE GENOMIC DNA]</scope>
    <source>
        <strain evidence="4">h7</strain>
    </source>
</reference>
<evidence type="ECO:0000256" key="1">
    <source>
        <dbReference type="SAM" id="Phobius"/>
    </source>
</evidence>
<evidence type="ECO:0000313" key="4">
    <source>
        <dbReference type="Proteomes" id="UP000053424"/>
    </source>
</evidence>
<dbReference type="PANTHER" id="PTHR40465">
    <property type="entry name" value="CHROMOSOME 1, WHOLE GENOME SHOTGUN SEQUENCE"/>
    <property type="match status" value="1"/>
</dbReference>
<reference evidence="4" key="2">
    <citation type="submission" date="2015-01" db="EMBL/GenBank/DDBJ databases">
        <title>Evolutionary Origins and Diversification of the Mycorrhizal Mutualists.</title>
        <authorList>
            <consortium name="DOE Joint Genome Institute"/>
            <consortium name="Mycorrhizal Genomics Consortium"/>
            <person name="Kohler A."/>
            <person name="Kuo A."/>
            <person name="Nagy L.G."/>
            <person name="Floudas D."/>
            <person name="Copeland A."/>
            <person name="Barry K.W."/>
            <person name="Cichocki N."/>
            <person name="Veneault-Fourrey C."/>
            <person name="LaButti K."/>
            <person name="Lindquist E.A."/>
            <person name="Lipzen A."/>
            <person name="Lundell T."/>
            <person name="Morin E."/>
            <person name="Murat C."/>
            <person name="Riley R."/>
            <person name="Ohm R."/>
            <person name="Sun H."/>
            <person name="Tunlid A."/>
            <person name="Henrissat B."/>
            <person name="Grigoriev I.V."/>
            <person name="Hibbett D.S."/>
            <person name="Martin F."/>
        </authorList>
    </citation>
    <scope>NUCLEOTIDE SEQUENCE [LARGE SCALE GENOMIC DNA]</scope>
    <source>
        <strain evidence="4">h7</strain>
    </source>
</reference>
<feature type="transmembrane region" description="Helical" evidence="1">
    <location>
        <begin position="74"/>
        <end position="96"/>
    </location>
</feature>
<feature type="transmembrane region" description="Helical" evidence="1">
    <location>
        <begin position="116"/>
        <end position="137"/>
    </location>
</feature>
<name>A0A0C3CJA2_HEBCY</name>
<organism evidence="3 4">
    <name type="scientific">Hebeloma cylindrosporum</name>
    <dbReference type="NCBI Taxonomy" id="76867"/>
    <lineage>
        <taxon>Eukaryota</taxon>
        <taxon>Fungi</taxon>
        <taxon>Dikarya</taxon>
        <taxon>Basidiomycota</taxon>
        <taxon>Agaricomycotina</taxon>
        <taxon>Agaricomycetes</taxon>
        <taxon>Agaricomycetidae</taxon>
        <taxon>Agaricales</taxon>
        <taxon>Agaricineae</taxon>
        <taxon>Hymenogastraceae</taxon>
        <taxon>Hebeloma</taxon>
    </lineage>
</organism>
<accession>A0A0C3CJA2</accession>
<dbReference type="STRING" id="686832.A0A0C3CJA2"/>
<keyword evidence="1" id="KW-0472">Membrane</keyword>
<evidence type="ECO:0000313" key="3">
    <source>
        <dbReference type="EMBL" id="KIM43811.1"/>
    </source>
</evidence>
<dbReference type="AlphaFoldDB" id="A0A0C3CJA2"/>
<feature type="transmembrane region" description="Helical" evidence="1">
    <location>
        <begin position="157"/>
        <end position="177"/>
    </location>
</feature>
<dbReference type="EMBL" id="KN831775">
    <property type="protein sequence ID" value="KIM43811.1"/>
    <property type="molecule type" value="Genomic_DNA"/>
</dbReference>
<sequence length="255" mass="28377">MKILVYVIYLFEFIQSALIIETGFRNFVAGFGDIEVFDRIETMWVSLPILTAVVTLLVQTFYAHRIRKLTESKIIAGAIVALSFVQLGGGLATGIYSEQEKYYSFLSTRKNLLLHGIWNIGSILCDIIIAVCMIYYLSRYDSTIKRTKLILKKAIRLTIETGSLTVIIGIVCFSLAFSTSANSYYEVPMFIIGKVYANSMLVLINGRMLILGAEETPVVIVSGLRFGTAPANAKYSTMETRNGDLEWIEGTVTNG</sequence>
<dbReference type="Pfam" id="PF20152">
    <property type="entry name" value="DUF6534"/>
    <property type="match status" value="1"/>
</dbReference>
<keyword evidence="1" id="KW-0812">Transmembrane</keyword>
<keyword evidence="1" id="KW-1133">Transmembrane helix</keyword>
<protein>
    <recommendedName>
        <fullName evidence="2">DUF6534 domain-containing protein</fullName>
    </recommendedName>
</protein>
<dbReference type="HOGENOM" id="CLU_046025_2_1_1"/>
<dbReference type="OrthoDB" id="2536347at2759"/>
<proteinExistence type="predicted"/>